<feature type="transmembrane region" description="Helical" evidence="6">
    <location>
        <begin position="50"/>
        <end position="68"/>
    </location>
</feature>
<evidence type="ECO:0000313" key="7">
    <source>
        <dbReference type="EMBL" id="RPE29050.1"/>
    </source>
</evidence>
<sequence length="388" mass="39685">MPRSPRPLCVRLDRALRRRLAAATLAACLLGGLLPGTAGAVRHCRTGLPPGVTVPMLMLVAAMFIGGFETRAADVGRALLRPGLLLAGLGVALLLRTLVLLGAERAAAGCWPDGREARWLVVGLALTAAIPVAGAAQTWGARAGGDAPLGLGLVLGTTLLSPLTTPLELALAEGPEGDGPGRVLDALARSDATCRFMVLWVVLPCVAGLLARRATRRALRGRLRAALLPRLRLAGLLNALALTYLNAAGVARQIALRPEPRLVAAAAACGVLVCAGPFLAAWLAVHRSRTAPAARTTLTLASGLNNTSAAAGLAGAQFGGHPAVLLPIFFYGAAQQVLAALLPGLLRAFPIGRSTCADAGAAVPTPRALPDFTRVSRPRNTPLPGSAP</sequence>
<feature type="transmembrane region" description="Helical" evidence="6">
    <location>
        <begin position="231"/>
        <end position="251"/>
    </location>
</feature>
<comment type="subcellular location">
    <subcellularLocation>
        <location evidence="1">Membrane</location>
        <topology evidence="1">Multi-pass membrane protein</topology>
    </subcellularLocation>
</comment>
<dbReference type="InterPro" id="IPR002657">
    <property type="entry name" value="BilAc:Na_symport/Acr3"/>
</dbReference>
<dbReference type="Proteomes" id="UP000266906">
    <property type="component" value="Unassembled WGS sequence"/>
</dbReference>
<protein>
    <submittedName>
        <fullName evidence="7">BASS family bile acid:Na+ symporter</fullName>
    </submittedName>
</protein>
<feature type="transmembrane region" description="Helical" evidence="6">
    <location>
        <begin position="192"/>
        <end position="211"/>
    </location>
</feature>
<dbReference type="Gene3D" id="1.20.1530.20">
    <property type="match status" value="1"/>
</dbReference>
<keyword evidence="3 6" id="KW-1133">Transmembrane helix</keyword>
<dbReference type="Pfam" id="PF01758">
    <property type="entry name" value="SBF"/>
    <property type="match status" value="1"/>
</dbReference>
<dbReference type="RefSeq" id="WP_123820676.1">
    <property type="nucleotide sequence ID" value="NZ_RKQG01000002.1"/>
</dbReference>
<feature type="transmembrane region" description="Helical" evidence="6">
    <location>
        <begin position="324"/>
        <end position="346"/>
    </location>
</feature>
<feature type="transmembrane region" description="Helical" evidence="6">
    <location>
        <begin position="297"/>
        <end position="318"/>
    </location>
</feature>
<dbReference type="GO" id="GO:0016020">
    <property type="term" value="C:membrane"/>
    <property type="evidence" value="ECO:0007669"/>
    <property type="project" value="UniProtKB-SubCell"/>
</dbReference>
<feature type="transmembrane region" description="Helical" evidence="6">
    <location>
        <begin position="263"/>
        <end position="285"/>
    </location>
</feature>
<gene>
    <name evidence="7" type="ORF">EDD38_6197</name>
</gene>
<evidence type="ECO:0000256" key="1">
    <source>
        <dbReference type="ARBA" id="ARBA00004141"/>
    </source>
</evidence>
<evidence type="ECO:0000256" key="3">
    <source>
        <dbReference type="ARBA" id="ARBA00022989"/>
    </source>
</evidence>
<comment type="caution">
    <text evidence="7">The sequence shown here is derived from an EMBL/GenBank/DDBJ whole genome shotgun (WGS) entry which is preliminary data.</text>
</comment>
<keyword evidence="2 6" id="KW-0812">Transmembrane</keyword>
<dbReference type="AlphaFoldDB" id="A0A3N4RQ69"/>
<dbReference type="EMBL" id="RKQG01000002">
    <property type="protein sequence ID" value="RPE29050.1"/>
    <property type="molecule type" value="Genomic_DNA"/>
</dbReference>
<reference evidence="7 8" key="1">
    <citation type="submission" date="2018-11" db="EMBL/GenBank/DDBJ databases">
        <title>Sequencing the genomes of 1000 actinobacteria strains.</title>
        <authorList>
            <person name="Klenk H.-P."/>
        </authorList>
    </citation>
    <scope>NUCLEOTIDE SEQUENCE [LARGE SCALE GENOMIC DNA]</scope>
    <source>
        <strain evidence="7 8">DSM 44781</strain>
    </source>
</reference>
<evidence type="ECO:0000313" key="8">
    <source>
        <dbReference type="Proteomes" id="UP000266906"/>
    </source>
</evidence>
<accession>A0A3N4RQ69</accession>
<feature type="region of interest" description="Disordered" evidence="5">
    <location>
        <begin position="369"/>
        <end position="388"/>
    </location>
</feature>
<evidence type="ECO:0000256" key="2">
    <source>
        <dbReference type="ARBA" id="ARBA00022692"/>
    </source>
</evidence>
<feature type="transmembrane region" description="Helical" evidence="6">
    <location>
        <begin position="80"/>
        <end position="99"/>
    </location>
</feature>
<organism evidence="7 8">
    <name type="scientific">Kitasatospora cineracea</name>
    <dbReference type="NCBI Taxonomy" id="88074"/>
    <lineage>
        <taxon>Bacteria</taxon>
        <taxon>Bacillati</taxon>
        <taxon>Actinomycetota</taxon>
        <taxon>Actinomycetes</taxon>
        <taxon>Kitasatosporales</taxon>
        <taxon>Streptomycetaceae</taxon>
        <taxon>Kitasatospora</taxon>
    </lineage>
</organism>
<feature type="transmembrane region" description="Helical" evidence="6">
    <location>
        <begin position="151"/>
        <end position="172"/>
    </location>
</feature>
<name>A0A3N4RQ69_9ACTN</name>
<feature type="transmembrane region" description="Helical" evidence="6">
    <location>
        <begin position="119"/>
        <end position="139"/>
    </location>
</feature>
<evidence type="ECO:0000256" key="6">
    <source>
        <dbReference type="SAM" id="Phobius"/>
    </source>
</evidence>
<keyword evidence="8" id="KW-1185">Reference proteome</keyword>
<keyword evidence="4 6" id="KW-0472">Membrane</keyword>
<evidence type="ECO:0000256" key="5">
    <source>
        <dbReference type="SAM" id="MobiDB-lite"/>
    </source>
</evidence>
<evidence type="ECO:0000256" key="4">
    <source>
        <dbReference type="ARBA" id="ARBA00023136"/>
    </source>
</evidence>
<dbReference type="InterPro" id="IPR038770">
    <property type="entry name" value="Na+/solute_symporter_sf"/>
</dbReference>
<proteinExistence type="predicted"/>